<dbReference type="InterPro" id="IPR029072">
    <property type="entry name" value="YebC-like"/>
</dbReference>
<dbReference type="GO" id="GO:0006355">
    <property type="term" value="P:regulation of DNA-templated transcription"/>
    <property type="evidence" value="ECO:0007669"/>
    <property type="project" value="UniProtKB-UniRule"/>
</dbReference>
<dbReference type="Gene3D" id="1.10.10.200">
    <property type="match status" value="1"/>
</dbReference>
<proteinExistence type="inferred from homology"/>
<dbReference type="InterPro" id="IPR048300">
    <property type="entry name" value="TACO1_YebC-like_2nd/3rd_dom"/>
</dbReference>
<comment type="similarity">
    <text evidence="1 6">Belongs to the TACO1 family.</text>
</comment>
<evidence type="ECO:0000313" key="10">
    <source>
        <dbReference type="Proteomes" id="UP000663859"/>
    </source>
</evidence>
<dbReference type="Pfam" id="PF01709">
    <property type="entry name" value="Transcrip_reg"/>
    <property type="match status" value="1"/>
</dbReference>
<keyword evidence="3 6" id="KW-0805">Transcription regulation</keyword>
<dbReference type="GO" id="GO:0005829">
    <property type="term" value="C:cytosol"/>
    <property type="evidence" value="ECO:0007669"/>
    <property type="project" value="TreeGrafter"/>
</dbReference>
<dbReference type="Pfam" id="PF20772">
    <property type="entry name" value="TACO1_YebC_N"/>
    <property type="match status" value="1"/>
</dbReference>
<accession>A0A8J2BNF6</accession>
<dbReference type="RefSeq" id="WP_174582899.1">
    <property type="nucleotide sequence ID" value="NZ_CAJNOB010000006.1"/>
</dbReference>
<keyword evidence="2 6" id="KW-0963">Cytoplasm</keyword>
<evidence type="ECO:0000256" key="6">
    <source>
        <dbReference type="HAMAP-Rule" id="MF_00693"/>
    </source>
</evidence>
<gene>
    <name evidence="9" type="ORF">MPNT_140024</name>
</gene>
<dbReference type="FunFam" id="3.30.70.980:FF:000002">
    <property type="entry name" value="Probable transcriptional regulatory protein YebC"/>
    <property type="match status" value="1"/>
</dbReference>
<dbReference type="NCBIfam" id="NF001030">
    <property type="entry name" value="PRK00110.1"/>
    <property type="match status" value="1"/>
</dbReference>
<keyword evidence="4 6" id="KW-0238">DNA-binding</keyword>
<feature type="domain" description="TACO1/YebC-like second and third" evidence="7">
    <location>
        <begin position="83"/>
        <end position="238"/>
    </location>
</feature>
<keyword evidence="5 6" id="KW-0804">Transcription</keyword>
<protein>
    <recommendedName>
        <fullName evidence="6">Probable transcriptional regulatory protein MPNT_140024</fullName>
    </recommendedName>
</protein>
<dbReference type="PANTHER" id="PTHR12532:SF6">
    <property type="entry name" value="TRANSCRIPTIONAL REGULATORY PROTEIN YEBC-RELATED"/>
    <property type="match status" value="1"/>
</dbReference>
<comment type="caution">
    <text evidence="9">The sequence shown here is derived from an EMBL/GenBank/DDBJ whole genome shotgun (WGS) entry which is preliminary data.</text>
</comment>
<comment type="subcellular location">
    <subcellularLocation>
        <location evidence="6">Cytoplasm</location>
    </subcellularLocation>
</comment>
<dbReference type="HAMAP" id="MF_00693">
    <property type="entry name" value="Transcrip_reg_TACO1"/>
    <property type="match status" value="1"/>
</dbReference>
<reference evidence="9" key="1">
    <citation type="submission" date="2021-02" db="EMBL/GenBank/DDBJ databases">
        <authorList>
            <person name="Cremers G."/>
            <person name="Picone N."/>
        </authorList>
    </citation>
    <scope>NUCLEOTIDE SEQUENCE</scope>
    <source>
        <strain evidence="9">PQ17</strain>
    </source>
</reference>
<dbReference type="NCBIfam" id="NF009044">
    <property type="entry name" value="PRK12378.1"/>
    <property type="match status" value="1"/>
</dbReference>
<dbReference type="InterPro" id="IPR026564">
    <property type="entry name" value="Transcrip_reg_TACO1-like_dom3"/>
</dbReference>
<evidence type="ECO:0000259" key="8">
    <source>
        <dbReference type="Pfam" id="PF20772"/>
    </source>
</evidence>
<dbReference type="EMBL" id="CAJNOB010000006">
    <property type="protein sequence ID" value="CAF0693504.1"/>
    <property type="molecule type" value="Genomic_DNA"/>
</dbReference>
<keyword evidence="10" id="KW-1185">Reference proteome</keyword>
<dbReference type="SUPFAM" id="SSF75625">
    <property type="entry name" value="YebC-like"/>
    <property type="match status" value="1"/>
</dbReference>
<dbReference type="GO" id="GO:0003677">
    <property type="term" value="F:DNA binding"/>
    <property type="evidence" value="ECO:0007669"/>
    <property type="project" value="UniProtKB-UniRule"/>
</dbReference>
<dbReference type="AlphaFoldDB" id="A0A8J2BNF6"/>
<evidence type="ECO:0000256" key="2">
    <source>
        <dbReference type="ARBA" id="ARBA00022490"/>
    </source>
</evidence>
<dbReference type="Gene3D" id="3.30.70.980">
    <property type="match status" value="2"/>
</dbReference>
<organism evidence="9 10">
    <name type="scientific">Candidatus Methylacidithermus pantelleriae</name>
    <dbReference type="NCBI Taxonomy" id="2744239"/>
    <lineage>
        <taxon>Bacteria</taxon>
        <taxon>Pseudomonadati</taxon>
        <taxon>Verrucomicrobiota</taxon>
        <taxon>Methylacidiphilae</taxon>
        <taxon>Methylacidiphilales</taxon>
        <taxon>Methylacidiphilaceae</taxon>
        <taxon>Candidatus Methylacidithermus</taxon>
    </lineage>
</organism>
<evidence type="ECO:0000259" key="7">
    <source>
        <dbReference type="Pfam" id="PF01709"/>
    </source>
</evidence>
<name>A0A8J2BNF6_9BACT</name>
<dbReference type="Proteomes" id="UP000663859">
    <property type="component" value="Unassembled WGS sequence"/>
</dbReference>
<dbReference type="FunFam" id="1.10.10.200:FF:000002">
    <property type="entry name" value="Probable transcriptional regulatory protein CLM62_37755"/>
    <property type="match status" value="1"/>
</dbReference>
<dbReference type="InterPro" id="IPR002876">
    <property type="entry name" value="Transcrip_reg_TACO1-like"/>
</dbReference>
<evidence type="ECO:0000256" key="5">
    <source>
        <dbReference type="ARBA" id="ARBA00023163"/>
    </source>
</evidence>
<feature type="domain" description="TACO1/YebC-like N-terminal" evidence="8">
    <location>
        <begin position="5"/>
        <end position="76"/>
    </location>
</feature>
<dbReference type="NCBIfam" id="TIGR01033">
    <property type="entry name" value="YebC/PmpR family DNA-binding transcriptional regulator"/>
    <property type="match status" value="1"/>
</dbReference>
<dbReference type="InterPro" id="IPR049083">
    <property type="entry name" value="TACO1_YebC_N"/>
</dbReference>
<evidence type="ECO:0000313" key="9">
    <source>
        <dbReference type="EMBL" id="CAF0693504.1"/>
    </source>
</evidence>
<evidence type="ECO:0000256" key="3">
    <source>
        <dbReference type="ARBA" id="ARBA00023015"/>
    </source>
</evidence>
<dbReference type="InterPro" id="IPR017856">
    <property type="entry name" value="Integrase-like_N"/>
</dbReference>
<evidence type="ECO:0000256" key="4">
    <source>
        <dbReference type="ARBA" id="ARBA00023125"/>
    </source>
</evidence>
<dbReference type="PANTHER" id="PTHR12532">
    <property type="entry name" value="TRANSLATIONAL ACTIVATOR OF CYTOCHROME C OXIDASE 1"/>
    <property type="match status" value="1"/>
</dbReference>
<evidence type="ECO:0000256" key="1">
    <source>
        <dbReference type="ARBA" id="ARBA00008724"/>
    </source>
</evidence>
<sequence>MAGHSHWAKVRHYKVISDARKGKLFSKLSREITVAARLGGGDPDFNPRLRRAIQAARAESMPMENIERAILKGTGQLAGEAWEDVCYEGYGPGGVAILVQALTDNRNRTAAEIRSIFARHGGNLAGVGSVAWLFQKRGVVLIEGGEVPEETIWEAALEAGAEDIRASDEGWEVITPVEKLESVQRALESAHVPIQSASLAFLPQTLVPIEDPDTARSVLRLCDALEAHDDVQHVYSNFDIASDILAEEARR</sequence>